<gene>
    <name evidence="9" type="ORF">SAMN00017405_1699</name>
</gene>
<dbReference type="STRING" id="656914.SAMN00017405_1699"/>
<dbReference type="InterPro" id="IPR024169">
    <property type="entry name" value="SP_NH2Trfase/AEP_transaminase"/>
</dbReference>
<comment type="cofactor">
    <cofactor evidence="1 7">
        <name>pyridoxal 5'-phosphate</name>
        <dbReference type="ChEBI" id="CHEBI:597326"/>
    </cofactor>
</comment>
<evidence type="ECO:0000256" key="3">
    <source>
        <dbReference type="ARBA" id="ARBA00022576"/>
    </source>
</evidence>
<comment type="similarity">
    <text evidence="2">Belongs to the class-V pyridoxal-phosphate-dependent aminotransferase family.</text>
</comment>
<dbReference type="Proteomes" id="UP000192731">
    <property type="component" value="Unassembled WGS sequence"/>
</dbReference>
<dbReference type="PANTHER" id="PTHR21152:SF40">
    <property type="entry name" value="ALANINE--GLYOXYLATE AMINOTRANSFERASE"/>
    <property type="match status" value="1"/>
</dbReference>
<protein>
    <submittedName>
        <fullName evidence="9">Aspartate aminotransferase</fullName>
    </submittedName>
</protein>
<dbReference type="InterPro" id="IPR015424">
    <property type="entry name" value="PyrdxlP-dep_Trfase"/>
</dbReference>
<dbReference type="PIRSF" id="PIRSF000524">
    <property type="entry name" value="SPT"/>
    <property type="match status" value="1"/>
</dbReference>
<evidence type="ECO:0000256" key="2">
    <source>
        <dbReference type="ARBA" id="ARBA00009236"/>
    </source>
</evidence>
<sequence length="386" mass="42320">MYEKQLLLIPGPTMVPPRVLRAMSAPSMGHRSKEFSAIIKDVADNLKKVFQTEQDVYILTSSGSGAMEAAVVNFINRDDKVLVLVNGKFGDRFVKINQRVGAEVIRVDYEAGTSANPEDVKNMLAKNPDIKAVFVQHNETSTAVVNNVKAIKQAMGDHEALLIVDSISGMAVADLPVDEIGADVVVAGSQKAFMLPPGLAFITVSEKAWKVNENCTSFNFYFDLRAAKKNYAQDTTPFTPATNLILGLKEALDIILEQGLESKFKQQLKFKKIIREAVKAMGLDVLVKDEQSASPGVTAVMVPENIAWKDINNIMLNEFNVLLAGGQDELKGKIFRIGHMGYVQETDLLTVIADLEMALYKLGYKLELGQGVKAAQEVILNLKGEM</sequence>
<dbReference type="Pfam" id="PF00266">
    <property type="entry name" value="Aminotran_5"/>
    <property type="match status" value="1"/>
</dbReference>
<keyword evidence="10" id="KW-1185">Reference proteome</keyword>
<evidence type="ECO:0000256" key="1">
    <source>
        <dbReference type="ARBA" id="ARBA00001933"/>
    </source>
</evidence>
<organism evidence="9 10">
    <name type="scientific">Desulfonispora thiosulfatigenes DSM 11270</name>
    <dbReference type="NCBI Taxonomy" id="656914"/>
    <lineage>
        <taxon>Bacteria</taxon>
        <taxon>Bacillati</taxon>
        <taxon>Bacillota</taxon>
        <taxon>Clostridia</taxon>
        <taxon>Eubacteriales</taxon>
        <taxon>Peptococcaceae</taxon>
        <taxon>Desulfonispora</taxon>
    </lineage>
</organism>
<dbReference type="Gene3D" id="3.40.640.10">
    <property type="entry name" value="Type I PLP-dependent aspartate aminotransferase-like (Major domain)"/>
    <property type="match status" value="1"/>
</dbReference>
<feature type="domain" description="Aminotransferase class V" evidence="8">
    <location>
        <begin position="9"/>
        <end position="327"/>
    </location>
</feature>
<reference evidence="9 10" key="1">
    <citation type="submission" date="2017-04" db="EMBL/GenBank/DDBJ databases">
        <authorList>
            <person name="Afonso C.L."/>
            <person name="Miller P.J."/>
            <person name="Scott M.A."/>
            <person name="Spackman E."/>
            <person name="Goraichik I."/>
            <person name="Dimitrov K.M."/>
            <person name="Suarez D.L."/>
            <person name="Swayne D.E."/>
        </authorList>
    </citation>
    <scope>NUCLEOTIDE SEQUENCE [LARGE SCALE GENOMIC DNA]</scope>
    <source>
        <strain evidence="9 10">DSM 11270</strain>
    </source>
</reference>
<dbReference type="GO" id="GO:0019265">
    <property type="term" value="P:glycine biosynthetic process, by transamination of glyoxylate"/>
    <property type="evidence" value="ECO:0007669"/>
    <property type="project" value="TreeGrafter"/>
</dbReference>
<evidence type="ECO:0000256" key="5">
    <source>
        <dbReference type="ARBA" id="ARBA00022898"/>
    </source>
</evidence>
<dbReference type="RefSeq" id="WP_084052685.1">
    <property type="nucleotide sequence ID" value="NZ_FWWT01000014.1"/>
</dbReference>
<proteinExistence type="inferred from homology"/>
<dbReference type="OrthoDB" id="389074at2"/>
<dbReference type="PANTHER" id="PTHR21152">
    <property type="entry name" value="AMINOTRANSFERASE CLASS V"/>
    <property type="match status" value="1"/>
</dbReference>
<feature type="modified residue" description="N6-(pyridoxal phosphate)lysine" evidence="7">
    <location>
        <position position="191"/>
    </location>
</feature>
<dbReference type="InterPro" id="IPR000192">
    <property type="entry name" value="Aminotrans_V_dom"/>
</dbReference>
<feature type="binding site" evidence="6">
    <location>
        <position position="336"/>
    </location>
    <ligand>
        <name>substrate</name>
    </ligand>
</feature>
<keyword evidence="5 7" id="KW-0663">Pyridoxal phosphate</keyword>
<dbReference type="Gene3D" id="3.90.1150.10">
    <property type="entry name" value="Aspartate Aminotransferase, domain 1"/>
    <property type="match status" value="1"/>
</dbReference>
<dbReference type="FunFam" id="3.90.1150.10:FF:000031">
    <property type="entry name" value="Serine--glyoxylate aminotransferase"/>
    <property type="match status" value="1"/>
</dbReference>
<evidence type="ECO:0000256" key="4">
    <source>
        <dbReference type="ARBA" id="ARBA00022679"/>
    </source>
</evidence>
<evidence type="ECO:0000313" key="9">
    <source>
        <dbReference type="EMBL" id="SMB87452.1"/>
    </source>
</evidence>
<dbReference type="EMBL" id="FWWT01000014">
    <property type="protein sequence ID" value="SMB87452.1"/>
    <property type="molecule type" value="Genomic_DNA"/>
</dbReference>
<name>A0A1W1V299_DESTI</name>
<dbReference type="GO" id="GO:0008453">
    <property type="term" value="F:alanine-glyoxylate transaminase activity"/>
    <property type="evidence" value="ECO:0007669"/>
    <property type="project" value="TreeGrafter"/>
</dbReference>
<evidence type="ECO:0000259" key="8">
    <source>
        <dbReference type="Pfam" id="PF00266"/>
    </source>
</evidence>
<dbReference type="GO" id="GO:0004760">
    <property type="term" value="F:L-serine-pyruvate transaminase activity"/>
    <property type="evidence" value="ECO:0007669"/>
    <property type="project" value="TreeGrafter"/>
</dbReference>
<evidence type="ECO:0000256" key="6">
    <source>
        <dbReference type="PIRSR" id="PIRSR000524-1"/>
    </source>
</evidence>
<keyword evidence="4 9" id="KW-0808">Transferase</keyword>
<keyword evidence="3 9" id="KW-0032">Aminotransferase</keyword>
<dbReference type="FunFam" id="3.40.640.10:FF:000027">
    <property type="entry name" value="Serine--pyruvate aminotransferase, mitochondrial"/>
    <property type="match status" value="1"/>
</dbReference>
<accession>A0A1W1V299</accession>
<dbReference type="InterPro" id="IPR015421">
    <property type="entry name" value="PyrdxlP-dep_Trfase_major"/>
</dbReference>
<evidence type="ECO:0000313" key="10">
    <source>
        <dbReference type="Proteomes" id="UP000192731"/>
    </source>
</evidence>
<dbReference type="AlphaFoldDB" id="A0A1W1V299"/>
<dbReference type="SUPFAM" id="SSF53383">
    <property type="entry name" value="PLP-dependent transferases"/>
    <property type="match status" value="1"/>
</dbReference>
<evidence type="ECO:0000256" key="7">
    <source>
        <dbReference type="PIRSR" id="PIRSR000524-50"/>
    </source>
</evidence>
<dbReference type="InterPro" id="IPR015422">
    <property type="entry name" value="PyrdxlP-dep_Trfase_small"/>
</dbReference>